<organism evidence="1 2">
    <name type="scientific">Leptospira santarosai serovar Shermani str. LT 821</name>
    <dbReference type="NCBI Taxonomy" id="758847"/>
    <lineage>
        <taxon>Bacteria</taxon>
        <taxon>Pseudomonadati</taxon>
        <taxon>Spirochaetota</taxon>
        <taxon>Spirochaetia</taxon>
        <taxon>Leptospirales</taxon>
        <taxon>Leptospiraceae</taxon>
        <taxon>Leptospira</taxon>
    </lineage>
</organism>
<protein>
    <submittedName>
        <fullName evidence="1">Uncharacterized protein</fullName>
    </submittedName>
</protein>
<evidence type="ECO:0000313" key="2">
    <source>
        <dbReference type="Proteomes" id="UP000035800"/>
    </source>
</evidence>
<dbReference type="AlphaFoldDB" id="K8Y7C6"/>
<dbReference type="EMBL" id="CP006694">
    <property type="protein sequence ID" value="EKT85670.1"/>
    <property type="molecule type" value="Genomic_DNA"/>
</dbReference>
<sequence>MDTFDVWFKIHFIYKISKVDINGDDFGRIEKKKTFIGKYIKENLSSGSRQLA</sequence>
<dbReference type="KEGG" id="lst:LSS_16391"/>
<name>K8Y7C6_9LEPT</name>
<gene>
    <name evidence="1" type="ORF">LSS_16391</name>
</gene>
<reference evidence="1 2" key="2">
    <citation type="journal article" date="2014" name="Emerg. Microbes Infect.">
        <title>Potential impact on kidney infection: a whole-genome analysis of Leptospira santarosai serovar Shermani.</title>
        <authorList>
            <person name="Chou L.F."/>
            <person name="Chen T.W."/>
            <person name="Ko Y.C."/>
            <person name="Pan M.J."/>
            <person name="Tian Y.C."/>
            <person name="Chiu C.H."/>
            <person name="Tang P."/>
            <person name="Hung C.C."/>
            <person name="Yang C.W."/>
        </authorList>
    </citation>
    <scope>NUCLEOTIDE SEQUENCE</scope>
    <source>
        <strain evidence="1 2">LT 821</strain>
    </source>
</reference>
<dbReference type="Proteomes" id="UP000035800">
    <property type="component" value="Chromosome I"/>
</dbReference>
<accession>K8Y7C6</accession>
<proteinExistence type="predicted"/>
<reference evidence="1 2" key="1">
    <citation type="journal article" date="2012" name="Gene">
        <title>Sequence of Leptospira santarosai serovar Shermani genome and prediction of virulence-associated genes.</title>
        <authorList>
            <person name="Chou L.F."/>
            <person name="Chen Y.T."/>
            <person name="Lu C.W."/>
            <person name="Ko Y.C."/>
            <person name="Tang C.Y."/>
            <person name="Pan M.J."/>
            <person name="Tian Y.C."/>
            <person name="Chiu C.H."/>
            <person name="Hung C.C."/>
            <person name="Yang C.W."/>
        </authorList>
    </citation>
    <scope>NUCLEOTIDE SEQUENCE [LARGE SCALE GENOMIC DNA]</scope>
    <source>
        <strain evidence="1">LT 821</strain>
    </source>
</reference>
<evidence type="ECO:0000313" key="1">
    <source>
        <dbReference type="EMBL" id="EKT85670.1"/>
    </source>
</evidence>
<dbReference type="STRING" id="758847.LSS_16391"/>